<evidence type="ECO:0000256" key="2">
    <source>
        <dbReference type="ARBA" id="ARBA00022803"/>
    </source>
</evidence>
<evidence type="ECO:0000259" key="5">
    <source>
        <dbReference type="PROSITE" id="PS50011"/>
    </source>
</evidence>
<comment type="caution">
    <text evidence="6">The sequence shown here is derived from an EMBL/GenBank/DDBJ whole genome shotgun (WGS) entry which is preliminary data.</text>
</comment>
<dbReference type="Pfam" id="PF13374">
    <property type="entry name" value="TPR_10"/>
    <property type="match status" value="1"/>
</dbReference>
<dbReference type="SMART" id="SM00028">
    <property type="entry name" value="TPR"/>
    <property type="match status" value="4"/>
</dbReference>
<name>A0A0V0QLS8_PSEPJ</name>
<evidence type="ECO:0000256" key="4">
    <source>
        <dbReference type="SAM" id="MobiDB-lite"/>
    </source>
</evidence>
<feature type="domain" description="Protein kinase" evidence="5">
    <location>
        <begin position="432"/>
        <end position="751"/>
    </location>
</feature>
<dbReference type="PROSITE" id="PS50011">
    <property type="entry name" value="PROTEIN_KINASE_DOM"/>
    <property type="match status" value="1"/>
</dbReference>
<protein>
    <submittedName>
        <fullName evidence="6">Protein kinase-like domain</fullName>
    </submittedName>
</protein>
<sequence length="1668" mass="200938">MIKNQLEEIKSLTYDHIQKLVQQKKSQSVESAYHSEYPRKHNIQDIQYRQLYKKESYEQQNVNIQNLQNQPQNLNLNSVQSSINSFPQLQTQQSQNNQQQNNNQTQQPQSQNQNLQQQQQQYNQQQQQLQENIDIIKEFKNFNSDYPQNLDLMINDIIDFSQQNPEIDIKQKSFETNFYTPSYVNYINIIEKIPIYNKFKFTFKNGFLHLHQYKRKQIKDIYQQDLDESLDFLENFEQKYQNYNTKNSFKTNNQIISEEYINYVKKYCYSPEKIIQTQSENNLNPNPNLNLNPNLNPNPNPTLNLNQYLINQNKINFQELHQLMIQTVNMYLQTIIMINSSQTILNWKNSPVQIRSELQNQDNLNLNQSQQNCQSNNSNIIPYKLFFNNDQFWTHVEEFIFQNSVKEIKNSFQGKLMIPMYEIQFCPRKDQYVILSYLEDPEYERKKQFDPTCPLIQKYTPFIIKQYQTSNQKKSFINELKVNQVLYKDLQSGLNIEGFKKNHVQLIIQKSLNKSDNLRDKIIFQPAGACSLKNLIDFRQQIDLAWPEQEILLFFAELLNNVKLWKEKKIVHGDIRPQNIQVQFNLKKHDQIGRFDPQTKVNKITKGLNLFFINFGNFGALEKYPGFCIPKYYNSEKMKEFLNTEQMTFDRIYSFEVQSIARIIQEIIFHDFELKNPKINEQFLQQYQKYGTELLEFLEENYQSIYSKYQQKFPYIFDILESILSLNVTDIPVLENTLQKILQNYKNQNLIEDYYYYNMITDQIQNQPNLHKNQHFKSYEDIIYQIKTQNDLKCFRYNTMDRIKLYRMIGEYRICNFLIEQNFKIEQNFEKHNFHEKEYRNLIELSDKILEKIIKNHLNFPQSQENYQIHNKFQSQQNGNPQKTPNILQEFIQEYQKNFQKILEQKIQENFFKNQKDLEKPQQNFSKKIYPFQNSLIQFNSPEEKDIFNYIIQNFNYKEINKFMKQLDLQSVYLNDYEDIFFKLKPMIQDVQEKVLEMLTTFKDPKLQKDYFNLYKNPSQIQQISEKENLDHIFYLKLAQIDGVMVSTIYSHINSKITKEEQEQFLLSIQPWTKMVQSQEQLEKIPSSNSDISNNNNNQIQLQQKQQNSQYNLSFEKILKENTRLKISFVNNQKQLDLTILDKKEFKNIHWPLELVFLFEKLAQDLVYSQKNNMGLIYGYKALTLKRRYLGGKSIELIDTLCTIGNSLYYSKKTIESIIFIQESADISINKYGPFHQEVATQFNNIAYIYNHINQQRDALKYHEKCLKVRLNWYGELRQEVATSYFNVAISLYKLQQYSKAKEYFFKSIQIYTTLIESQNHPKIAELYYFLAQIESQQQNYQQAFNYHAKAYTIRKSQYLQSRKIDQTQDLIQSLEGLYQICQKQDKGEQCLQYLKMQLKLQKMKGKQINIGITILNISNSYKILNKQEQCFFLMKVATQYIYELNGPKSNQFKNIKNSYDILKKQFQNQNISFERSLQYLVEQISEQPHDFYYYTLKLQNQKVIGEDYILGLVLDYIFGEFQHEELQIKEFLFGRNQNLNKHIDTYLQPLEQNFEEPIEQIKQYLDQQRLFYNNDKTKKISRGTYWKEKISYKYIAQERYWQTKERLIIQDKQPPRKIQFQERIQIDIENKIAQHLTDTNINWDQKFPFEQELEEELLIVKNANNQK</sequence>
<organism evidence="6 7">
    <name type="scientific">Pseudocohnilembus persalinus</name>
    <name type="common">Ciliate</name>
    <dbReference type="NCBI Taxonomy" id="266149"/>
    <lineage>
        <taxon>Eukaryota</taxon>
        <taxon>Sar</taxon>
        <taxon>Alveolata</taxon>
        <taxon>Ciliophora</taxon>
        <taxon>Intramacronucleata</taxon>
        <taxon>Oligohymenophorea</taxon>
        <taxon>Scuticociliatia</taxon>
        <taxon>Philasterida</taxon>
        <taxon>Pseudocohnilembidae</taxon>
        <taxon>Pseudocohnilembus</taxon>
    </lineage>
</organism>
<gene>
    <name evidence="6" type="ORF">PPERSA_09191</name>
</gene>
<proteinExistence type="predicted"/>
<reference evidence="6 7" key="1">
    <citation type="journal article" date="2015" name="Sci. Rep.">
        <title>Genome of the facultative scuticociliatosis pathogen Pseudocohnilembus persalinus provides insight into its virulence through horizontal gene transfer.</title>
        <authorList>
            <person name="Xiong J."/>
            <person name="Wang G."/>
            <person name="Cheng J."/>
            <person name="Tian M."/>
            <person name="Pan X."/>
            <person name="Warren A."/>
            <person name="Jiang C."/>
            <person name="Yuan D."/>
            <person name="Miao W."/>
        </authorList>
    </citation>
    <scope>NUCLEOTIDE SEQUENCE [LARGE SCALE GENOMIC DNA]</scope>
    <source>
        <strain evidence="6">36N120E</strain>
    </source>
</reference>
<dbReference type="SUPFAM" id="SSF56112">
    <property type="entry name" value="Protein kinase-like (PK-like)"/>
    <property type="match status" value="1"/>
</dbReference>
<keyword evidence="1" id="KW-0677">Repeat</keyword>
<feature type="region of interest" description="Disordered" evidence="4">
    <location>
        <begin position="88"/>
        <end position="124"/>
    </location>
</feature>
<evidence type="ECO:0000313" key="7">
    <source>
        <dbReference type="Proteomes" id="UP000054937"/>
    </source>
</evidence>
<dbReference type="Pfam" id="PF13424">
    <property type="entry name" value="TPR_12"/>
    <property type="match status" value="1"/>
</dbReference>
<dbReference type="InterPro" id="IPR019734">
    <property type="entry name" value="TPR_rpt"/>
</dbReference>
<dbReference type="Gene3D" id="1.25.40.10">
    <property type="entry name" value="Tetratricopeptide repeat domain"/>
    <property type="match status" value="2"/>
</dbReference>
<dbReference type="InParanoid" id="A0A0V0QLS8"/>
<dbReference type="GO" id="GO:0005524">
    <property type="term" value="F:ATP binding"/>
    <property type="evidence" value="ECO:0007669"/>
    <property type="project" value="InterPro"/>
</dbReference>
<dbReference type="SUPFAM" id="SSF48452">
    <property type="entry name" value="TPR-like"/>
    <property type="match status" value="2"/>
</dbReference>
<keyword evidence="2 3" id="KW-0802">TPR repeat</keyword>
<accession>A0A0V0QLS8</accession>
<dbReference type="InterPro" id="IPR011009">
    <property type="entry name" value="Kinase-like_dom_sf"/>
</dbReference>
<dbReference type="PROSITE" id="PS50005">
    <property type="entry name" value="TPR"/>
    <property type="match status" value="1"/>
</dbReference>
<keyword evidence="7" id="KW-1185">Reference proteome</keyword>
<dbReference type="InterPro" id="IPR011990">
    <property type="entry name" value="TPR-like_helical_dom_sf"/>
</dbReference>
<keyword evidence="6" id="KW-0808">Transferase</keyword>
<dbReference type="EMBL" id="LDAU01000138">
    <property type="protein sequence ID" value="KRX03283.1"/>
    <property type="molecule type" value="Genomic_DNA"/>
</dbReference>
<dbReference type="GO" id="GO:0004672">
    <property type="term" value="F:protein kinase activity"/>
    <property type="evidence" value="ECO:0007669"/>
    <property type="project" value="InterPro"/>
</dbReference>
<feature type="repeat" description="TPR" evidence="3">
    <location>
        <begin position="1282"/>
        <end position="1315"/>
    </location>
</feature>
<evidence type="ECO:0000313" key="6">
    <source>
        <dbReference type="EMBL" id="KRX03283.1"/>
    </source>
</evidence>
<dbReference type="Proteomes" id="UP000054937">
    <property type="component" value="Unassembled WGS sequence"/>
</dbReference>
<evidence type="ECO:0000256" key="1">
    <source>
        <dbReference type="ARBA" id="ARBA00022737"/>
    </source>
</evidence>
<evidence type="ECO:0000256" key="3">
    <source>
        <dbReference type="PROSITE-ProRule" id="PRU00339"/>
    </source>
</evidence>
<dbReference type="PANTHER" id="PTHR45641">
    <property type="entry name" value="TETRATRICOPEPTIDE REPEAT PROTEIN (AFU_ORTHOLOGUE AFUA_6G03870)"/>
    <property type="match status" value="1"/>
</dbReference>
<dbReference type="PANTHER" id="PTHR45641:SF1">
    <property type="entry name" value="AAA+ ATPASE DOMAIN-CONTAINING PROTEIN"/>
    <property type="match status" value="1"/>
</dbReference>
<dbReference type="OrthoDB" id="381520at2759"/>
<dbReference type="InterPro" id="IPR000719">
    <property type="entry name" value="Prot_kinase_dom"/>
</dbReference>
<keyword evidence="6" id="KW-0418">Kinase</keyword>